<evidence type="ECO:0000313" key="10">
    <source>
        <dbReference type="Proteomes" id="UP000094112"/>
    </source>
</evidence>
<evidence type="ECO:0000256" key="6">
    <source>
        <dbReference type="ARBA" id="ARBA00023242"/>
    </source>
</evidence>
<dbReference type="Gene3D" id="3.30.160.60">
    <property type="entry name" value="Classic Zinc Finger"/>
    <property type="match status" value="2"/>
</dbReference>
<sequence>MPPQRRYICSFCARPFSRSEHKARHERSHTKEKPFHCHQCESSFVRRDLLQRHLRTVHAKDKLHLQKQVYHKEETAAAATTVAQVPQREVVAENFNYKDIFHYNDQTNVISLLTLSKRFESIPSPSSKSSSIFLTWATISNNKLPIVSNDQLGSMSSDSNLLYALLAFGSIDLENNLDCIHFIQKSWGLILKQQFDHDQIIQALTIIAYIYLEHYHSLKNTQADLIPIEIIMDYLDQNIMKCLSSSSNCLFNYWFVFNILSKFSFQYNKSPAKCHSIFLTKKISNHSNCSLSSFLQNLSISSNSFPKAEANDLDSLLSQEIIIYALANELQSIRFNTPNEYHSREVLHNSIIMVNKAFNSSSQTSHSSLVEISKKSLLLNCPLKFQDLLTDYITPPTLSIHWFLLQITLREFNMEYNPTCLSHLHQLSSQQATITLTNYLNNLRIGKIVNNLGITGFVVLFLGFLKIPINDELQNSIDFKIFIVENFMILIKIIEGFEINNGSRVNEWDNPIIQCLNYIISEMGVTNSSSSSSFEQPTMEMVTNLKKNLELNFKNWLHLLKFNEIWQIDDISNSIFDHHSIISPLGSHVNSPNSNNYIIDHHDQYSKSFSHQMYRGGSMSSVGSNSGYNNENIGMEKIKLPPINVLKQNAANVGNNNGRIVSSLPVDRFNW</sequence>
<dbReference type="STRING" id="683960.A0A1E3NY15"/>
<dbReference type="Proteomes" id="UP000094112">
    <property type="component" value="Unassembled WGS sequence"/>
</dbReference>
<dbReference type="GeneID" id="30202372"/>
<evidence type="ECO:0000256" key="7">
    <source>
        <dbReference type="PROSITE-ProRule" id="PRU00042"/>
    </source>
</evidence>
<dbReference type="PROSITE" id="PS50157">
    <property type="entry name" value="ZINC_FINGER_C2H2_2"/>
    <property type="match status" value="2"/>
</dbReference>
<keyword evidence="4 7" id="KW-0863">Zinc-finger</keyword>
<feature type="domain" description="C2H2-type" evidence="8">
    <location>
        <begin position="35"/>
        <end position="63"/>
    </location>
</feature>
<dbReference type="InterPro" id="IPR051059">
    <property type="entry name" value="VerF-like"/>
</dbReference>
<keyword evidence="5" id="KW-0862">Zinc</keyword>
<dbReference type="GO" id="GO:0005634">
    <property type="term" value="C:nucleus"/>
    <property type="evidence" value="ECO:0007669"/>
    <property type="project" value="UniProtKB-SubCell"/>
</dbReference>
<evidence type="ECO:0000256" key="1">
    <source>
        <dbReference type="ARBA" id="ARBA00004123"/>
    </source>
</evidence>
<dbReference type="RefSeq" id="XP_019036674.1">
    <property type="nucleotide sequence ID" value="XM_019185126.1"/>
</dbReference>
<dbReference type="PANTHER" id="PTHR40626:SF34">
    <property type="entry name" value="ZINC FINGER PROTEIN YGR067C"/>
    <property type="match status" value="1"/>
</dbReference>
<evidence type="ECO:0000256" key="2">
    <source>
        <dbReference type="ARBA" id="ARBA00022723"/>
    </source>
</evidence>
<keyword evidence="2" id="KW-0479">Metal-binding</keyword>
<dbReference type="GO" id="GO:0008270">
    <property type="term" value="F:zinc ion binding"/>
    <property type="evidence" value="ECO:0007669"/>
    <property type="project" value="UniProtKB-KW"/>
</dbReference>
<dbReference type="AlphaFoldDB" id="A0A1E3NY15"/>
<dbReference type="InterPro" id="IPR036236">
    <property type="entry name" value="Znf_C2H2_sf"/>
</dbReference>
<keyword evidence="3" id="KW-0677">Repeat</keyword>
<keyword evidence="10" id="KW-1185">Reference proteome</keyword>
<organism evidence="9 10">
    <name type="scientific">Wickerhamomyces anomalus (strain ATCC 58044 / CBS 1984 / NCYC 433 / NRRL Y-366-8)</name>
    <name type="common">Yeast</name>
    <name type="synonym">Hansenula anomala</name>
    <dbReference type="NCBI Taxonomy" id="683960"/>
    <lineage>
        <taxon>Eukaryota</taxon>
        <taxon>Fungi</taxon>
        <taxon>Dikarya</taxon>
        <taxon>Ascomycota</taxon>
        <taxon>Saccharomycotina</taxon>
        <taxon>Saccharomycetes</taxon>
        <taxon>Phaffomycetales</taxon>
        <taxon>Wickerhamomycetaceae</taxon>
        <taxon>Wickerhamomyces</taxon>
    </lineage>
</organism>
<evidence type="ECO:0000313" key="9">
    <source>
        <dbReference type="EMBL" id="ODQ57467.1"/>
    </source>
</evidence>
<reference evidence="9 10" key="1">
    <citation type="journal article" date="2016" name="Proc. Natl. Acad. Sci. U.S.A.">
        <title>Comparative genomics of biotechnologically important yeasts.</title>
        <authorList>
            <person name="Riley R."/>
            <person name="Haridas S."/>
            <person name="Wolfe K.H."/>
            <person name="Lopes M.R."/>
            <person name="Hittinger C.T."/>
            <person name="Goeker M."/>
            <person name="Salamov A.A."/>
            <person name="Wisecaver J.H."/>
            <person name="Long T.M."/>
            <person name="Calvey C.H."/>
            <person name="Aerts A.L."/>
            <person name="Barry K.W."/>
            <person name="Choi C."/>
            <person name="Clum A."/>
            <person name="Coughlan A.Y."/>
            <person name="Deshpande S."/>
            <person name="Douglass A.P."/>
            <person name="Hanson S.J."/>
            <person name="Klenk H.-P."/>
            <person name="LaButti K.M."/>
            <person name="Lapidus A."/>
            <person name="Lindquist E.A."/>
            <person name="Lipzen A.M."/>
            <person name="Meier-Kolthoff J.P."/>
            <person name="Ohm R.A."/>
            <person name="Otillar R.P."/>
            <person name="Pangilinan J.L."/>
            <person name="Peng Y."/>
            <person name="Rokas A."/>
            <person name="Rosa C.A."/>
            <person name="Scheuner C."/>
            <person name="Sibirny A.A."/>
            <person name="Slot J.C."/>
            <person name="Stielow J.B."/>
            <person name="Sun H."/>
            <person name="Kurtzman C.P."/>
            <person name="Blackwell M."/>
            <person name="Grigoriev I.V."/>
            <person name="Jeffries T.W."/>
        </authorList>
    </citation>
    <scope>NUCLEOTIDE SEQUENCE [LARGE SCALE GENOMIC DNA]</scope>
    <source>
        <strain evidence="10">ATCC 58044 / CBS 1984 / NCYC 433 / NRRL Y-366-8</strain>
    </source>
</reference>
<dbReference type="SMART" id="SM00355">
    <property type="entry name" value="ZnF_C2H2"/>
    <property type="match status" value="2"/>
</dbReference>
<name>A0A1E3NY15_WICAA</name>
<dbReference type="GO" id="GO:0000978">
    <property type="term" value="F:RNA polymerase II cis-regulatory region sequence-specific DNA binding"/>
    <property type="evidence" value="ECO:0007669"/>
    <property type="project" value="InterPro"/>
</dbReference>
<dbReference type="OrthoDB" id="3981108at2759"/>
<dbReference type="InterPro" id="IPR013087">
    <property type="entry name" value="Znf_C2H2_type"/>
</dbReference>
<proteinExistence type="predicted"/>
<evidence type="ECO:0000256" key="4">
    <source>
        <dbReference type="ARBA" id="ARBA00022771"/>
    </source>
</evidence>
<feature type="domain" description="C2H2-type" evidence="8">
    <location>
        <begin position="7"/>
        <end position="34"/>
    </location>
</feature>
<dbReference type="SUPFAM" id="SSF57667">
    <property type="entry name" value="beta-beta-alpha zinc fingers"/>
    <property type="match status" value="1"/>
</dbReference>
<dbReference type="FunFam" id="3.30.160.60:FF:002343">
    <property type="entry name" value="Zinc finger protein 33A"/>
    <property type="match status" value="1"/>
</dbReference>
<keyword evidence="6" id="KW-0539">Nucleus</keyword>
<evidence type="ECO:0000256" key="5">
    <source>
        <dbReference type="ARBA" id="ARBA00022833"/>
    </source>
</evidence>
<evidence type="ECO:0000259" key="8">
    <source>
        <dbReference type="PROSITE" id="PS50157"/>
    </source>
</evidence>
<dbReference type="GO" id="GO:0000785">
    <property type="term" value="C:chromatin"/>
    <property type="evidence" value="ECO:0007669"/>
    <property type="project" value="TreeGrafter"/>
</dbReference>
<gene>
    <name evidence="9" type="ORF">WICANDRAFT_80805</name>
</gene>
<dbReference type="EMBL" id="KV454213">
    <property type="protein sequence ID" value="ODQ57467.1"/>
    <property type="molecule type" value="Genomic_DNA"/>
</dbReference>
<protein>
    <recommendedName>
        <fullName evidence="8">C2H2-type domain-containing protein</fullName>
    </recommendedName>
</protein>
<dbReference type="PANTHER" id="PTHR40626">
    <property type="entry name" value="MIP31509P"/>
    <property type="match status" value="1"/>
</dbReference>
<comment type="subcellular location">
    <subcellularLocation>
        <location evidence="1">Nucleus</location>
    </subcellularLocation>
</comment>
<evidence type="ECO:0000256" key="3">
    <source>
        <dbReference type="ARBA" id="ARBA00022737"/>
    </source>
</evidence>
<dbReference type="PROSITE" id="PS00028">
    <property type="entry name" value="ZINC_FINGER_C2H2_1"/>
    <property type="match status" value="2"/>
</dbReference>
<accession>A0A1E3NY15</accession>
<dbReference type="GO" id="GO:0000981">
    <property type="term" value="F:DNA-binding transcription factor activity, RNA polymerase II-specific"/>
    <property type="evidence" value="ECO:0007669"/>
    <property type="project" value="InterPro"/>
</dbReference>